<comment type="catalytic activity">
    <reaction evidence="1">
        <text>ATP + protein L-histidine = ADP + protein N-phospho-L-histidine.</text>
        <dbReference type="EC" id="2.7.13.3"/>
    </reaction>
</comment>
<feature type="transmembrane region" description="Helical" evidence="4">
    <location>
        <begin position="86"/>
        <end position="107"/>
    </location>
</feature>
<dbReference type="OrthoDB" id="9785252at2"/>
<reference evidence="6 7" key="1">
    <citation type="submission" date="2019-02" db="EMBL/GenBank/DDBJ databases">
        <title>Deep-cultivation of Planctomycetes and their phenomic and genomic characterization uncovers novel biology.</title>
        <authorList>
            <person name="Wiegand S."/>
            <person name="Jogler M."/>
            <person name="Boedeker C."/>
            <person name="Pinto D."/>
            <person name="Vollmers J."/>
            <person name="Rivas-Marin E."/>
            <person name="Kohn T."/>
            <person name="Peeters S.H."/>
            <person name="Heuer A."/>
            <person name="Rast P."/>
            <person name="Oberbeckmann S."/>
            <person name="Bunk B."/>
            <person name="Jeske O."/>
            <person name="Meyerdierks A."/>
            <person name="Storesund J.E."/>
            <person name="Kallscheuer N."/>
            <person name="Luecker S."/>
            <person name="Lage O.M."/>
            <person name="Pohl T."/>
            <person name="Merkel B.J."/>
            <person name="Hornburger P."/>
            <person name="Mueller R.-W."/>
            <person name="Bruemmer F."/>
            <person name="Labrenz M."/>
            <person name="Spormann A.M."/>
            <person name="Op Den Camp H."/>
            <person name="Overmann J."/>
            <person name="Amann R."/>
            <person name="Jetten M.S.M."/>
            <person name="Mascher T."/>
            <person name="Medema M.H."/>
            <person name="Devos D.P."/>
            <person name="Kaster A.-K."/>
            <person name="Ovreas L."/>
            <person name="Rohde M."/>
            <person name="Galperin M.Y."/>
            <person name="Jogler C."/>
        </authorList>
    </citation>
    <scope>NUCLEOTIDE SEQUENCE [LARGE SCALE GENOMIC DNA]</scope>
    <source>
        <strain evidence="6 7">Enr8</strain>
    </source>
</reference>
<dbReference type="CDD" id="cd00082">
    <property type="entry name" value="HisKA"/>
    <property type="match status" value="1"/>
</dbReference>
<gene>
    <name evidence="6" type="primary">regB</name>
    <name evidence="6" type="ORF">Enr8_22430</name>
</gene>
<proteinExistence type="predicted"/>
<evidence type="ECO:0000256" key="1">
    <source>
        <dbReference type="ARBA" id="ARBA00000085"/>
    </source>
</evidence>
<dbReference type="AlphaFoldDB" id="A0A5C5V8D8"/>
<dbReference type="InterPro" id="IPR003661">
    <property type="entry name" value="HisK_dim/P_dom"/>
</dbReference>
<feature type="domain" description="Histidine kinase" evidence="5">
    <location>
        <begin position="233"/>
        <end position="443"/>
    </location>
</feature>
<keyword evidence="4" id="KW-0472">Membrane</keyword>
<dbReference type="SUPFAM" id="SSF55874">
    <property type="entry name" value="ATPase domain of HSP90 chaperone/DNA topoisomerase II/histidine kinase"/>
    <property type="match status" value="1"/>
</dbReference>
<dbReference type="Pfam" id="PF02518">
    <property type="entry name" value="HATPase_c"/>
    <property type="match status" value="1"/>
</dbReference>
<dbReference type="RefSeq" id="WP_146431399.1">
    <property type="nucleotide sequence ID" value="NZ_SJPF01000002.1"/>
</dbReference>
<keyword evidence="4" id="KW-1133">Transmembrane helix</keyword>
<dbReference type="PRINTS" id="PR00344">
    <property type="entry name" value="BCTRLSENSOR"/>
</dbReference>
<feature type="transmembrane region" description="Helical" evidence="4">
    <location>
        <begin position="113"/>
        <end position="131"/>
    </location>
</feature>
<dbReference type="InterPro" id="IPR036097">
    <property type="entry name" value="HisK_dim/P_sf"/>
</dbReference>
<protein>
    <recommendedName>
        <fullName evidence="2">histidine kinase</fullName>
        <ecNumber evidence="2">2.7.13.3</ecNumber>
    </recommendedName>
</protein>
<organism evidence="6 7">
    <name type="scientific">Blastopirellula retiformator</name>
    <dbReference type="NCBI Taxonomy" id="2527970"/>
    <lineage>
        <taxon>Bacteria</taxon>
        <taxon>Pseudomonadati</taxon>
        <taxon>Planctomycetota</taxon>
        <taxon>Planctomycetia</taxon>
        <taxon>Pirellulales</taxon>
        <taxon>Pirellulaceae</taxon>
        <taxon>Blastopirellula</taxon>
    </lineage>
</organism>
<sequence length="457" mass="50164">MSPNVASQVAPTSTGDRMSINAAWLIKLRWVAAFGQLGTITVVGSLLDVSIRWGVLLTAVAITAVSNILLNLYYRRLRRSTESGWLWENVLLGVMLLDLVSLTALLYFTGGMTNPFCIFYMVNLTLAAIVLPGRSVWGLAAITAVVIAFLFYDHVEVPILIGRDRMQALRQLGYVPMSQTGMYVAFVTCIFVIVYFTTRLTDEVRRRDAVLRRAELQRARSEKLEALGTLAAGAAHELSTPLATIAVVAKEVQLELAEMPVSDDLKADIALIRTELDRCRHILDQMSTNAGQATGETLADVTSSQLIEEIRSLLDVRLLNRLRIRDRSDNAVIRSPRLVLAQSLRGLIKNAFDASPEGTDVVVLLERTDQHLVMTIRDEGPGMPTEVLVRIGEPFFTTKEPGAGTGLGIFLAKNVIERIDGSLRIESNANDGTTVVVRLVRQQEPEEIAAAGALRGK</sequence>
<dbReference type="SMART" id="SM00388">
    <property type="entry name" value="HisKA"/>
    <property type="match status" value="1"/>
</dbReference>
<dbReference type="PROSITE" id="PS50109">
    <property type="entry name" value="HIS_KIN"/>
    <property type="match status" value="1"/>
</dbReference>
<keyword evidence="7" id="KW-1185">Reference proteome</keyword>
<dbReference type="GO" id="GO:0000155">
    <property type="term" value="F:phosphorelay sensor kinase activity"/>
    <property type="evidence" value="ECO:0007669"/>
    <property type="project" value="InterPro"/>
</dbReference>
<feature type="transmembrane region" description="Helical" evidence="4">
    <location>
        <begin position="172"/>
        <end position="197"/>
    </location>
</feature>
<keyword evidence="3" id="KW-0597">Phosphoprotein</keyword>
<keyword evidence="6" id="KW-0808">Transferase</keyword>
<dbReference type="InterPro" id="IPR036890">
    <property type="entry name" value="HATPase_C_sf"/>
</dbReference>
<comment type="caution">
    <text evidence="6">The sequence shown here is derived from an EMBL/GenBank/DDBJ whole genome shotgun (WGS) entry which is preliminary data.</text>
</comment>
<evidence type="ECO:0000256" key="2">
    <source>
        <dbReference type="ARBA" id="ARBA00012438"/>
    </source>
</evidence>
<dbReference type="InterPro" id="IPR004358">
    <property type="entry name" value="Sig_transdc_His_kin-like_C"/>
</dbReference>
<feature type="transmembrane region" description="Helical" evidence="4">
    <location>
        <begin position="28"/>
        <end position="47"/>
    </location>
</feature>
<dbReference type="SMART" id="SM00387">
    <property type="entry name" value="HATPase_c"/>
    <property type="match status" value="1"/>
</dbReference>
<evidence type="ECO:0000256" key="3">
    <source>
        <dbReference type="ARBA" id="ARBA00022553"/>
    </source>
</evidence>
<keyword evidence="6" id="KW-0418">Kinase</keyword>
<evidence type="ECO:0000259" key="5">
    <source>
        <dbReference type="PROSITE" id="PS50109"/>
    </source>
</evidence>
<dbReference type="EMBL" id="SJPF01000002">
    <property type="protein sequence ID" value="TWT34828.1"/>
    <property type="molecule type" value="Genomic_DNA"/>
</dbReference>
<dbReference type="Gene3D" id="1.10.287.130">
    <property type="match status" value="1"/>
</dbReference>
<evidence type="ECO:0000256" key="4">
    <source>
        <dbReference type="SAM" id="Phobius"/>
    </source>
</evidence>
<dbReference type="Proteomes" id="UP000318878">
    <property type="component" value="Unassembled WGS sequence"/>
</dbReference>
<dbReference type="InterPro" id="IPR005467">
    <property type="entry name" value="His_kinase_dom"/>
</dbReference>
<accession>A0A5C5V8D8</accession>
<evidence type="ECO:0000313" key="6">
    <source>
        <dbReference type="EMBL" id="TWT34828.1"/>
    </source>
</evidence>
<name>A0A5C5V8D8_9BACT</name>
<feature type="transmembrane region" description="Helical" evidence="4">
    <location>
        <begin position="136"/>
        <end position="152"/>
    </location>
</feature>
<dbReference type="PANTHER" id="PTHR43065">
    <property type="entry name" value="SENSOR HISTIDINE KINASE"/>
    <property type="match status" value="1"/>
</dbReference>
<dbReference type="PANTHER" id="PTHR43065:SF42">
    <property type="entry name" value="TWO-COMPONENT SENSOR PPRA"/>
    <property type="match status" value="1"/>
</dbReference>
<dbReference type="SUPFAM" id="SSF47384">
    <property type="entry name" value="Homodimeric domain of signal transducing histidine kinase"/>
    <property type="match status" value="1"/>
</dbReference>
<keyword evidence="4" id="KW-0812">Transmembrane</keyword>
<dbReference type="InterPro" id="IPR003594">
    <property type="entry name" value="HATPase_dom"/>
</dbReference>
<evidence type="ECO:0000313" key="7">
    <source>
        <dbReference type="Proteomes" id="UP000318878"/>
    </source>
</evidence>
<feature type="transmembrane region" description="Helical" evidence="4">
    <location>
        <begin position="53"/>
        <end position="74"/>
    </location>
</feature>
<dbReference type="Gene3D" id="3.30.565.10">
    <property type="entry name" value="Histidine kinase-like ATPase, C-terminal domain"/>
    <property type="match status" value="1"/>
</dbReference>
<dbReference type="Pfam" id="PF00512">
    <property type="entry name" value="HisKA"/>
    <property type="match status" value="1"/>
</dbReference>
<dbReference type="EC" id="2.7.13.3" evidence="2"/>